<gene>
    <name evidence="1" type="ORF">WI372_13815</name>
</gene>
<proteinExistence type="predicted"/>
<keyword evidence="2" id="KW-1185">Reference proteome</keyword>
<sequence>MTGGGMRGGWVSRVALAVAALLGALSLVAARQGKGLRVLSEVEALHSQLQLEQSREDELVSQIRHLESRGVIMARAEEELGMHPARDADLRFWPQVGP</sequence>
<evidence type="ECO:0000313" key="2">
    <source>
        <dbReference type="Proteomes" id="UP001484239"/>
    </source>
</evidence>
<accession>A0ABU9EBF8</accession>
<reference evidence="1 2" key="1">
    <citation type="submission" date="2024-02" db="EMBL/GenBank/DDBJ databases">
        <title>A novel Gemmatimonadota bacterium.</title>
        <authorList>
            <person name="Du Z.-J."/>
            <person name="Ye Y.-Q."/>
        </authorList>
    </citation>
    <scope>NUCLEOTIDE SEQUENCE [LARGE SCALE GENOMIC DNA]</scope>
    <source>
        <strain evidence="1 2">DH-20</strain>
    </source>
</reference>
<dbReference type="RefSeq" id="WP_405276793.1">
    <property type="nucleotide sequence ID" value="NZ_JBBHLI010000009.1"/>
</dbReference>
<evidence type="ECO:0000313" key="1">
    <source>
        <dbReference type="EMBL" id="MEK9502065.1"/>
    </source>
</evidence>
<protein>
    <recommendedName>
        <fullName evidence="3">Cell division protein FtsL</fullName>
    </recommendedName>
</protein>
<comment type="caution">
    <text evidence="1">The sequence shown here is derived from an EMBL/GenBank/DDBJ whole genome shotgun (WGS) entry which is preliminary data.</text>
</comment>
<evidence type="ECO:0008006" key="3">
    <source>
        <dbReference type="Google" id="ProtNLM"/>
    </source>
</evidence>
<organism evidence="1 2">
    <name type="scientific">Gaopeijia maritima</name>
    <dbReference type="NCBI Taxonomy" id="3119007"/>
    <lineage>
        <taxon>Bacteria</taxon>
        <taxon>Pseudomonadati</taxon>
        <taxon>Gemmatimonadota</taxon>
        <taxon>Longimicrobiia</taxon>
        <taxon>Gaopeijiales</taxon>
        <taxon>Gaopeijiaceae</taxon>
        <taxon>Gaopeijia</taxon>
    </lineage>
</organism>
<name>A0ABU9EBF8_9BACT</name>
<dbReference type="EMBL" id="JBBHLI010000009">
    <property type="protein sequence ID" value="MEK9502065.1"/>
    <property type="molecule type" value="Genomic_DNA"/>
</dbReference>
<dbReference type="Proteomes" id="UP001484239">
    <property type="component" value="Unassembled WGS sequence"/>
</dbReference>